<dbReference type="Proteomes" id="UP000790709">
    <property type="component" value="Unassembled WGS sequence"/>
</dbReference>
<evidence type="ECO:0000313" key="2">
    <source>
        <dbReference type="Proteomes" id="UP000790709"/>
    </source>
</evidence>
<proteinExistence type="predicted"/>
<organism evidence="1 2">
    <name type="scientific">Leucogyrophana mollusca</name>
    <dbReference type="NCBI Taxonomy" id="85980"/>
    <lineage>
        <taxon>Eukaryota</taxon>
        <taxon>Fungi</taxon>
        <taxon>Dikarya</taxon>
        <taxon>Basidiomycota</taxon>
        <taxon>Agaricomycotina</taxon>
        <taxon>Agaricomycetes</taxon>
        <taxon>Agaricomycetidae</taxon>
        <taxon>Boletales</taxon>
        <taxon>Boletales incertae sedis</taxon>
        <taxon>Leucogyrophana</taxon>
    </lineage>
</organism>
<sequence>MVVFLEGRSFCAFTLITSLSLCLLSSWKKPGGCLVAHECRWFTPEKKVLKRGAATCPRLERAATLPNILKPTSSTAGIFLQDQAHLQLVLRVCIPCRSYV</sequence>
<comment type="caution">
    <text evidence="1">The sequence shown here is derived from an EMBL/GenBank/DDBJ whole genome shotgun (WGS) entry which is preliminary data.</text>
</comment>
<keyword evidence="2" id="KW-1185">Reference proteome</keyword>
<dbReference type="EMBL" id="MU266330">
    <property type="protein sequence ID" value="KAH7930614.1"/>
    <property type="molecule type" value="Genomic_DNA"/>
</dbReference>
<gene>
    <name evidence="1" type="ORF">BV22DRAFT_1028071</name>
</gene>
<reference evidence="1" key="1">
    <citation type="journal article" date="2021" name="New Phytol.">
        <title>Evolutionary innovations through gain and loss of genes in the ectomycorrhizal Boletales.</title>
        <authorList>
            <person name="Wu G."/>
            <person name="Miyauchi S."/>
            <person name="Morin E."/>
            <person name="Kuo A."/>
            <person name="Drula E."/>
            <person name="Varga T."/>
            <person name="Kohler A."/>
            <person name="Feng B."/>
            <person name="Cao Y."/>
            <person name="Lipzen A."/>
            <person name="Daum C."/>
            <person name="Hundley H."/>
            <person name="Pangilinan J."/>
            <person name="Johnson J."/>
            <person name="Barry K."/>
            <person name="LaButti K."/>
            <person name="Ng V."/>
            <person name="Ahrendt S."/>
            <person name="Min B."/>
            <person name="Choi I.G."/>
            <person name="Park H."/>
            <person name="Plett J.M."/>
            <person name="Magnuson J."/>
            <person name="Spatafora J.W."/>
            <person name="Nagy L.G."/>
            <person name="Henrissat B."/>
            <person name="Grigoriev I.V."/>
            <person name="Yang Z.L."/>
            <person name="Xu J."/>
            <person name="Martin F.M."/>
        </authorList>
    </citation>
    <scope>NUCLEOTIDE SEQUENCE</scope>
    <source>
        <strain evidence="1">KUC20120723A-06</strain>
    </source>
</reference>
<evidence type="ECO:0000313" key="1">
    <source>
        <dbReference type="EMBL" id="KAH7930614.1"/>
    </source>
</evidence>
<protein>
    <submittedName>
        <fullName evidence="1">Uncharacterized protein</fullName>
    </submittedName>
</protein>
<accession>A0ACB8BY63</accession>
<name>A0ACB8BY63_9AGAM</name>